<proteinExistence type="predicted"/>
<protein>
    <submittedName>
        <fullName evidence="1">Uncharacterized protein</fullName>
    </submittedName>
</protein>
<gene>
    <name evidence="1" type="ORF">WAZ07_17015</name>
</gene>
<reference evidence="1 2" key="1">
    <citation type="submission" date="2024-01" db="EMBL/GenBank/DDBJ databases">
        <title>Seven novel Bacillus-like species.</title>
        <authorList>
            <person name="Liu G."/>
        </authorList>
    </citation>
    <scope>NUCLEOTIDE SEQUENCE [LARGE SCALE GENOMIC DNA]</scope>
    <source>
        <strain evidence="1 2">FJAT-51639</strain>
    </source>
</reference>
<keyword evidence="2" id="KW-1185">Reference proteome</keyword>
<dbReference type="Proteomes" id="UP001372526">
    <property type="component" value="Unassembled WGS sequence"/>
</dbReference>
<dbReference type="RefSeq" id="WP_336473415.1">
    <property type="nucleotide sequence ID" value="NZ_JBAWSX010000010.1"/>
</dbReference>
<evidence type="ECO:0000313" key="1">
    <source>
        <dbReference type="EMBL" id="MEI4802980.1"/>
    </source>
</evidence>
<dbReference type="EMBL" id="JBAWSX010000010">
    <property type="protein sequence ID" value="MEI4802980.1"/>
    <property type="molecule type" value="Genomic_DNA"/>
</dbReference>
<organism evidence="1 2">
    <name type="scientific">Bacillus bruguierae</name>
    <dbReference type="NCBI Taxonomy" id="3127667"/>
    <lineage>
        <taxon>Bacteria</taxon>
        <taxon>Bacillati</taxon>
        <taxon>Bacillota</taxon>
        <taxon>Bacilli</taxon>
        <taxon>Bacillales</taxon>
        <taxon>Bacillaceae</taxon>
        <taxon>Bacillus</taxon>
    </lineage>
</organism>
<name>A0ABU8FJW9_9BACI</name>
<comment type="caution">
    <text evidence="1">The sequence shown here is derived from an EMBL/GenBank/DDBJ whole genome shotgun (WGS) entry which is preliminary data.</text>
</comment>
<accession>A0ABU8FJW9</accession>
<evidence type="ECO:0000313" key="2">
    <source>
        <dbReference type="Proteomes" id="UP001372526"/>
    </source>
</evidence>
<sequence>MEFKRLSTYKLWICRKERSTIAYVFEQCINICLEILISPGINIELSISDYDTCSSGVIIDGDVLIITLPLVTCVEITIHDDFNISVELIDSLIFLSFPPSNKE</sequence>